<dbReference type="Proteomes" id="UP001485043">
    <property type="component" value="Unassembled WGS sequence"/>
</dbReference>
<feature type="region of interest" description="Disordered" evidence="2">
    <location>
        <begin position="93"/>
        <end position="127"/>
    </location>
</feature>
<dbReference type="Gene3D" id="1.20.5.170">
    <property type="match status" value="1"/>
</dbReference>
<dbReference type="InterPro" id="IPR004827">
    <property type="entry name" value="bZIP"/>
</dbReference>
<feature type="compositionally biased region" description="Polar residues" evidence="2">
    <location>
        <begin position="282"/>
        <end position="302"/>
    </location>
</feature>
<feature type="coiled-coil region" evidence="1">
    <location>
        <begin position="419"/>
        <end position="453"/>
    </location>
</feature>
<dbReference type="InterPro" id="IPR046347">
    <property type="entry name" value="bZIP_sf"/>
</dbReference>
<sequence length="610" mass="64304">MYHDILDQHCQHGAGLQTGSCSPHRLLDYGAAANGMGGGLAFLQPLLHTSSSPSGSHAPLERIVTEKSDLHKVLSDMGVPLLREDGSWGFSDPLASGSGSNTLPAADHGLNSRPLSPTHSPRLAPGDADAMLQFTSGSHAFAIGPFSGSHAMQEHRLWEDPQQSMPLVPPPVSCADPLGHFAEGALLFDETPPRVSITLSPAKKQVADNSQGTEGVRSKRSAASNPNTGIPSGNQPHNKRLRLSDGTRLSGHTSLQQPLQTQGQRGQLGSNDDMGRSLEAGPSQSLGPATSHTALHSSQASEGQDHVHSGYRHGRSRSGLRHKGEIPSRLASLLAQERSSSIPEDSTLPEMGGRRGSTAPSDHEPVNVAAAPSEIPGLQSQASLSIELSQYTEEDVEVDLPHNLTHQERELALKRARNRAAARRTRAKKQANVASLQAELRRAAQENDVLSAHVADLTSQADIAAKENGMLKTLLKCLTPCREGMRKQPALACLAFMKNSLASAPTALQAPLPISQGNSASSVVPLSMVPVAPSNAAANNSSLAPSATTEENGGSTANVQPSEVLDDQEAARLAAYALAANKDTFGFRQQPCIFVTMTLSEVQVALRGVP</sequence>
<feature type="domain" description="BZIP" evidence="3">
    <location>
        <begin position="408"/>
        <end position="460"/>
    </location>
</feature>
<accession>A0AAW1SPS5</accession>
<reference evidence="4 5" key="1">
    <citation type="journal article" date="2024" name="Nat. Commun.">
        <title>Phylogenomics reveals the evolutionary origins of lichenization in chlorophyte algae.</title>
        <authorList>
            <person name="Puginier C."/>
            <person name="Libourel C."/>
            <person name="Otte J."/>
            <person name="Skaloud P."/>
            <person name="Haon M."/>
            <person name="Grisel S."/>
            <person name="Petersen M."/>
            <person name="Berrin J.G."/>
            <person name="Delaux P.M."/>
            <person name="Dal Grande F."/>
            <person name="Keller J."/>
        </authorList>
    </citation>
    <scope>NUCLEOTIDE SEQUENCE [LARGE SCALE GENOMIC DNA]</scope>
    <source>
        <strain evidence="4 5">SAG 2523</strain>
    </source>
</reference>
<feature type="region of interest" description="Disordered" evidence="2">
    <location>
        <begin position="199"/>
        <end position="365"/>
    </location>
</feature>
<evidence type="ECO:0000313" key="5">
    <source>
        <dbReference type="Proteomes" id="UP001485043"/>
    </source>
</evidence>
<feature type="compositionally biased region" description="Basic residues" evidence="2">
    <location>
        <begin position="309"/>
        <end position="321"/>
    </location>
</feature>
<evidence type="ECO:0000256" key="1">
    <source>
        <dbReference type="SAM" id="Coils"/>
    </source>
</evidence>
<dbReference type="SMART" id="SM00338">
    <property type="entry name" value="BRLZ"/>
    <property type="match status" value="1"/>
</dbReference>
<feature type="compositionally biased region" description="Polar residues" evidence="2">
    <location>
        <begin position="548"/>
        <end position="561"/>
    </location>
</feature>
<dbReference type="Pfam" id="PF07716">
    <property type="entry name" value="bZIP_2"/>
    <property type="match status" value="1"/>
</dbReference>
<dbReference type="PROSITE" id="PS50217">
    <property type="entry name" value="BZIP"/>
    <property type="match status" value="1"/>
</dbReference>
<feature type="compositionally biased region" description="Low complexity" evidence="2">
    <location>
        <begin position="535"/>
        <end position="547"/>
    </location>
</feature>
<evidence type="ECO:0000313" key="4">
    <source>
        <dbReference type="EMBL" id="KAK9853388.1"/>
    </source>
</evidence>
<organism evidence="4 5">
    <name type="scientific">Apatococcus fuscideae</name>
    <dbReference type="NCBI Taxonomy" id="2026836"/>
    <lineage>
        <taxon>Eukaryota</taxon>
        <taxon>Viridiplantae</taxon>
        <taxon>Chlorophyta</taxon>
        <taxon>core chlorophytes</taxon>
        <taxon>Trebouxiophyceae</taxon>
        <taxon>Chlorellales</taxon>
        <taxon>Chlorellaceae</taxon>
        <taxon>Apatococcus</taxon>
    </lineage>
</organism>
<keyword evidence="1" id="KW-0175">Coiled coil</keyword>
<feature type="region of interest" description="Disordered" evidence="2">
    <location>
        <begin position="535"/>
        <end position="562"/>
    </location>
</feature>
<dbReference type="EMBL" id="JALJOV010001144">
    <property type="protein sequence ID" value="KAK9853388.1"/>
    <property type="molecule type" value="Genomic_DNA"/>
</dbReference>
<dbReference type="GO" id="GO:0003700">
    <property type="term" value="F:DNA-binding transcription factor activity"/>
    <property type="evidence" value="ECO:0007669"/>
    <property type="project" value="InterPro"/>
</dbReference>
<dbReference type="SUPFAM" id="SSF57959">
    <property type="entry name" value="Leucine zipper domain"/>
    <property type="match status" value="1"/>
</dbReference>
<evidence type="ECO:0000259" key="3">
    <source>
        <dbReference type="PROSITE" id="PS50217"/>
    </source>
</evidence>
<proteinExistence type="predicted"/>
<feature type="compositionally biased region" description="Low complexity" evidence="2">
    <location>
        <begin position="255"/>
        <end position="269"/>
    </location>
</feature>
<protein>
    <recommendedName>
        <fullName evidence="3">BZIP domain-containing protein</fullName>
    </recommendedName>
</protein>
<keyword evidence="5" id="KW-1185">Reference proteome</keyword>
<dbReference type="PROSITE" id="PS00036">
    <property type="entry name" value="BZIP_BASIC"/>
    <property type="match status" value="1"/>
</dbReference>
<comment type="caution">
    <text evidence="4">The sequence shown here is derived from an EMBL/GenBank/DDBJ whole genome shotgun (WGS) entry which is preliminary data.</text>
</comment>
<dbReference type="AlphaFoldDB" id="A0AAW1SPS5"/>
<name>A0AAW1SPS5_9CHLO</name>
<evidence type="ECO:0000256" key="2">
    <source>
        <dbReference type="SAM" id="MobiDB-lite"/>
    </source>
</evidence>
<gene>
    <name evidence="4" type="ORF">WJX84_007979</name>
</gene>
<feature type="compositionally biased region" description="Polar residues" evidence="2">
    <location>
        <begin position="221"/>
        <end position="236"/>
    </location>
</feature>